<name>A0ABP0GW98_CLALP</name>
<evidence type="ECO:0008006" key="3">
    <source>
        <dbReference type="Google" id="ProtNLM"/>
    </source>
</evidence>
<organism evidence="1 2">
    <name type="scientific">Clavelina lepadiformis</name>
    <name type="common">Light-bulb sea squirt</name>
    <name type="synonym">Ascidia lepadiformis</name>
    <dbReference type="NCBI Taxonomy" id="159417"/>
    <lineage>
        <taxon>Eukaryota</taxon>
        <taxon>Metazoa</taxon>
        <taxon>Chordata</taxon>
        <taxon>Tunicata</taxon>
        <taxon>Ascidiacea</taxon>
        <taxon>Aplousobranchia</taxon>
        <taxon>Clavelinidae</taxon>
        <taxon>Clavelina</taxon>
    </lineage>
</organism>
<gene>
    <name evidence="1" type="ORF">CVLEPA_LOCUS29201</name>
</gene>
<dbReference type="Proteomes" id="UP001642483">
    <property type="component" value="Unassembled WGS sequence"/>
</dbReference>
<dbReference type="EMBL" id="CAWYQH010000152">
    <property type="protein sequence ID" value="CAK8696005.1"/>
    <property type="molecule type" value="Genomic_DNA"/>
</dbReference>
<sequence>MVMSFALLAIDESGNRVDPSNVALITYFYSPPVVIQPTTVGDSTTDANSPSTEKDCTTNIYSTTKDDFTTDGYFITEDYFK</sequence>
<evidence type="ECO:0000313" key="1">
    <source>
        <dbReference type="EMBL" id="CAK8696005.1"/>
    </source>
</evidence>
<comment type="caution">
    <text evidence="1">The sequence shown here is derived from an EMBL/GenBank/DDBJ whole genome shotgun (WGS) entry which is preliminary data.</text>
</comment>
<reference evidence="1 2" key="1">
    <citation type="submission" date="2024-02" db="EMBL/GenBank/DDBJ databases">
        <authorList>
            <person name="Daric V."/>
            <person name="Darras S."/>
        </authorList>
    </citation>
    <scope>NUCLEOTIDE SEQUENCE [LARGE SCALE GENOMIC DNA]</scope>
</reference>
<keyword evidence="2" id="KW-1185">Reference proteome</keyword>
<accession>A0ABP0GW98</accession>
<evidence type="ECO:0000313" key="2">
    <source>
        <dbReference type="Proteomes" id="UP001642483"/>
    </source>
</evidence>
<proteinExistence type="predicted"/>
<protein>
    <recommendedName>
        <fullName evidence="3">DUF3800 domain-containing protein</fullName>
    </recommendedName>
</protein>